<accession>A0A382LNK8</accession>
<feature type="transmembrane region" description="Helical" evidence="1">
    <location>
        <begin position="231"/>
        <end position="261"/>
    </location>
</feature>
<evidence type="ECO:0000259" key="2">
    <source>
        <dbReference type="Pfam" id="PF00535"/>
    </source>
</evidence>
<dbReference type="InterPro" id="IPR050256">
    <property type="entry name" value="Glycosyltransferase_2"/>
</dbReference>
<dbReference type="AlphaFoldDB" id="A0A382LNK8"/>
<organism evidence="3">
    <name type="scientific">marine metagenome</name>
    <dbReference type="NCBI Taxonomy" id="408172"/>
    <lineage>
        <taxon>unclassified sequences</taxon>
        <taxon>metagenomes</taxon>
        <taxon>ecological metagenomes</taxon>
    </lineage>
</organism>
<dbReference type="Gene3D" id="3.90.550.10">
    <property type="entry name" value="Spore Coat Polysaccharide Biosynthesis Protein SpsA, Chain A"/>
    <property type="match status" value="1"/>
</dbReference>
<feature type="domain" description="Glycosyltransferase 2-like" evidence="2">
    <location>
        <begin position="2"/>
        <end position="137"/>
    </location>
</feature>
<keyword evidence="1" id="KW-1133">Transmembrane helix</keyword>
<evidence type="ECO:0000313" key="3">
    <source>
        <dbReference type="EMBL" id="SVC38384.1"/>
    </source>
</evidence>
<gene>
    <name evidence="3" type="ORF">METZ01_LOCUS291238</name>
</gene>
<dbReference type="PANTHER" id="PTHR48090">
    <property type="entry name" value="UNDECAPRENYL-PHOSPHATE 4-DEOXY-4-FORMAMIDO-L-ARABINOSE TRANSFERASE-RELATED"/>
    <property type="match status" value="1"/>
</dbReference>
<reference evidence="3" key="1">
    <citation type="submission" date="2018-05" db="EMBL/GenBank/DDBJ databases">
        <authorList>
            <person name="Lanie J.A."/>
            <person name="Ng W.-L."/>
            <person name="Kazmierczak K.M."/>
            <person name="Andrzejewski T.M."/>
            <person name="Davidsen T.M."/>
            <person name="Wayne K.J."/>
            <person name="Tettelin H."/>
            <person name="Glass J.I."/>
            <person name="Rusch D."/>
            <person name="Podicherti R."/>
            <person name="Tsui H.-C.T."/>
            <person name="Winkler M.E."/>
        </authorList>
    </citation>
    <scope>NUCLEOTIDE SEQUENCE</scope>
</reference>
<keyword evidence="1" id="KW-0812">Transmembrane</keyword>
<protein>
    <recommendedName>
        <fullName evidence="2">Glycosyltransferase 2-like domain-containing protein</fullName>
    </recommendedName>
</protein>
<name>A0A382LNK8_9ZZZZ</name>
<dbReference type="InterPro" id="IPR001173">
    <property type="entry name" value="Glyco_trans_2-like"/>
</dbReference>
<dbReference type="SUPFAM" id="SSF53448">
    <property type="entry name" value="Nucleotide-diphospho-sugar transferases"/>
    <property type="match status" value="1"/>
</dbReference>
<proteinExistence type="predicted"/>
<sequence length="291" mass="33253">MISIYNDWESVFKLIENIDLQITDWDAVVSILIVNDASTEDRPKTELNLKKIKSVRIINMKKNRGHARCNAAGLKFLTEKEDFDYIILMDGDGEDRPEELTLLFNKSKENPLKMVTANRIKRSEGPFFKFLYQSHKILAYIFTGKLIKFGNYVYLPKISAAKLAKQACIWSSFSGSVAKIISDSDRTSISSIKGQRYFGPSKMSFFDLLIHSFSIIAVFRRTTIIRSTLFLIFYLFFVLGNLSIISLLPVLIILIFLYCILKISSRENIEELNNSLDNIGSVDILGDSNNR</sequence>
<dbReference type="EMBL" id="UINC01088295">
    <property type="protein sequence ID" value="SVC38384.1"/>
    <property type="molecule type" value="Genomic_DNA"/>
</dbReference>
<dbReference type="Pfam" id="PF00535">
    <property type="entry name" value="Glycos_transf_2"/>
    <property type="match status" value="1"/>
</dbReference>
<dbReference type="InterPro" id="IPR029044">
    <property type="entry name" value="Nucleotide-diphossugar_trans"/>
</dbReference>
<keyword evidence="1" id="KW-0472">Membrane</keyword>
<evidence type="ECO:0000256" key="1">
    <source>
        <dbReference type="SAM" id="Phobius"/>
    </source>
</evidence>